<reference evidence="5 6" key="1">
    <citation type="journal article" date="2007" name="Appl. Environ. Microbiol.">
        <title>Genome sequence of the cellulolytic gliding bacterium Cytophaga hutchinsonii.</title>
        <authorList>
            <person name="Xie G."/>
            <person name="Bruce D.C."/>
            <person name="Challacombe J.F."/>
            <person name="Chertkov O."/>
            <person name="Detter J.C."/>
            <person name="Gilna P."/>
            <person name="Han C.S."/>
            <person name="Lucas S."/>
            <person name="Misra M."/>
            <person name="Myers G.L."/>
            <person name="Richardson P."/>
            <person name="Tapia R."/>
            <person name="Thayer N."/>
            <person name="Thompson L.S."/>
            <person name="Brettin T.S."/>
            <person name="Henrissat B."/>
            <person name="Wilson D.B."/>
            <person name="McBride M.J."/>
        </authorList>
    </citation>
    <scope>NUCLEOTIDE SEQUENCE [LARGE SCALE GENOMIC DNA]</scope>
    <source>
        <strain evidence="6">ATCC 33406 / DSM 1761 / CIP 103989 / NBRC 15051 / NCIMB 9469 / D465</strain>
    </source>
</reference>
<dbReference type="InterPro" id="IPR023227">
    <property type="entry name" value="SAM_OH_AdoTrfase_C_sf"/>
</dbReference>
<gene>
    <name evidence="5" type="ordered locus">CHU_2970</name>
</gene>
<organism evidence="5 6">
    <name type="scientific">Cytophaga hutchinsonii (strain ATCC 33406 / DSM 1761 / CIP 103989 / NBRC 15051 / NCIMB 9469 / D465)</name>
    <dbReference type="NCBI Taxonomy" id="269798"/>
    <lineage>
        <taxon>Bacteria</taxon>
        <taxon>Pseudomonadati</taxon>
        <taxon>Bacteroidota</taxon>
        <taxon>Cytophagia</taxon>
        <taxon>Cytophagales</taxon>
        <taxon>Cytophagaceae</taxon>
        <taxon>Cytophaga</taxon>
    </lineage>
</organism>
<dbReference type="InterPro" id="IPR046470">
    <property type="entry name" value="SAM_HAT_C"/>
</dbReference>
<dbReference type="InterPro" id="IPR046469">
    <property type="entry name" value="SAM_HAT_N"/>
</dbReference>
<feature type="domain" description="S-adenosyl-l-methionine hydroxide adenosyltransferase C-terminal" evidence="4">
    <location>
        <begin position="167"/>
        <end position="252"/>
    </location>
</feature>
<dbReference type="Proteomes" id="UP000001822">
    <property type="component" value="Chromosome"/>
</dbReference>
<dbReference type="PANTHER" id="PTHR35092">
    <property type="entry name" value="CHLORINASE MJ1651"/>
    <property type="match status" value="1"/>
</dbReference>
<dbReference type="SUPFAM" id="SSF102522">
    <property type="entry name" value="Bacterial fluorinating enzyme, N-terminal domain"/>
    <property type="match status" value="1"/>
</dbReference>
<evidence type="ECO:0008006" key="7">
    <source>
        <dbReference type="Google" id="ProtNLM"/>
    </source>
</evidence>
<dbReference type="PIRSF" id="PIRSF006779">
    <property type="entry name" value="UCP006779"/>
    <property type="match status" value="1"/>
</dbReference>
<protein>
    <recommendedName>
        <fullName evidence="7">S-adenosyl-l-methionine hydroxide adenosyltransferase</fullName>
    </recommendedName>
</protein>
<proteinExistence type="inferred from homology"/>
<dbReference type="Pfam" id="PF20257">
    <property type="entry name" value="SAM_HAT_C"/>
    <property type="match status" value="1"/>
</dbReference>
<sequence length="261" mass="29118">MAIITFMSDFGWRDPYVASIKAKILSVNHTMQIVDITHEIEHFNIPHAAYVMRNIFRDFPKGSVHLVCVNTPASGKEKLVAIKLEEHYFVGIDNGFFSLLSDKQPSTIIELRKDDKYSAIFPERSTLATTAVALASGGSIYNMGIELKALASMMLPQVKVTKSQIWGRVVHVDNYGNLITNITREMFDRVHEGRPYSVLFSREQVEVISTSYNSVESGECVAVFNSSGNLEVAICHGNAAELLGLQYDSQVQIKFSESTVF</sequence>
<dbReference type="KEGG" id="chu:CHU_2970"/>
<dbReference type="InterPro" id="IPR023228">
    <property type="entry name" value="SAM_OH_AdoTrfase_N_sf"/>
</dbReference>
<evidence type="ECO:0000313" key="6">
    <source>
        <dbReference type="Proteomes" id="UP000001822"/>
    </source>
</evidence>
<dbReference type="SUPFAM" id="SSF101852">
    <property type="entry name" value="Bacterial fluorinating enzyme, C-terminal domain"/>
    <property type="match status" value="1"/>
</dbReference>
<dbReference type="InterPro" id="IPR002747">
    <property type="entry name" value="SAM_OH_AdoTrfase"/>
</dbReference>
<accession>A0A6N4SUY0</accession>
<evidence type="ECO:0000256" key="1">
    <source>
        <dbReference type="ARBA" id="ARBA00022691"/>
    </source>
</evidence>
<dbReference type="OrthoDB" id="9792195at2"/>
<dbReference type="Pfam" id="PF01887">
    <property type="entry name" value="SAM_HAT_N"/>
    <property type="match status" value="1"/>
</dbReference>
<dbReference type="AlphaFoldDB" id="A0A6N4SUY0"/>
<feature type="domain" description="S-adenosyl-l-methionine hydroxide adenosyltransferase N-terminal" evidence="3">
    <location>
        <begin position="4"/>
        <end position="144"/>
    </location>
</feature>
<dbReference type="PANTHER" id="PTHR35092:SF1">
    <property type="entry name" value="CHLORINASE MJ1651"/>
    <property type="match status" value="1"/>
</dbReference>
<dbReference type="Gene3D" id="3.40.50.10790">
    <property type="entry name" value="S-adenosyl-l-methionine hydroxide adenosyltransferase, N-terminal"/>
    <property type="match status" value="1"/>
</dbReference>
<dbReference type="Gene3D" id="2.40.30.90">
    <property type="entry name" value="Bacterial fluorinating enzyme like"/>
    <property type="match status" value="1"/>
</dbReference>
<evidence type="ECO:0000259" key="3">
    <source>
        <dbReference type="Pfam" id="PF01887"/>
    </source>
</evidence>
<evidence type="ECO:0000313" key="5">
    <source>
        <dbReference type="EMBL" id="ABG60211.1"/>
    </source>
</evidence>
<dbReference type="RefSeq" id="WP_011586321.1">
    <property type="nucleotide sequence ID" value="NC_008255.1"/>
</dbReference>
<keyword evidence="1" id="KW-0949">S-adenosyl-L-methionine</keyword>
<keyword evidence="6" id="KW-1185">Reference proteome</keyword>
<name>A0A6N4SUY0_CYTH3</name>
<evidence type="ECO:0000259" key="4">
    <source>
        <dbReference type="Pfam" id="PF20257"/>
    </source>
</evidence>
<evidence type="ECO:0000256" key="2">
    <source>
        <dbReference type="ARBA" id="ARBA00024035"/>
    </source>
</evidence>
<comment type="similarity">
    <text evidence="2">Belongs to the SAM hydrolase / SAM-dependent halogenase family.</text>
</comment>
<dbReference type="EMBL" id="CP000383">
    <property type="protein sequence ID" value="ABG60211.1"/>
    <property type="molecule type" value="Genomic_DNA"/>
</dbReference>